<gene>
    <name evidence="2" type="ORF">HNR73_007016</name>
</gene>
<evidence type="ECO:0008006" key="4">
    <source>
        <dbReference type="Google" id="ProtNLM"/>
    </source>
</evidence>
<dbReference type="Proteomes" id="UP000548476">
    <property type="component" value="Unassembled WGS sequence"/>
</dbReference>
<keyword evidence="1" id="KW-1133">Transmembrane helix</keyword>
<feature type="transmembrane region" description="Helical" evidence="1">
    <location>
        <begin position="57"/>
        <end position="75"/>
    </location>
</feature>
<proteinExistence type="predicted"/>
<dbReference type="RefSeq" id="WP_184792220.1">
    <property type="nucleotide sequence ID" value="NZ_BONT01000052.1"/>
</dbReference>
<keyword evidence="1" id="KW-0472">Membrane</keyword>
<evidence type="ECO:0000256" key="1">
    <source>
        <dbReference type="SAM" id="Phobius"/>
    </source>
</evidence>
<organism evidence="2 3">
    <name type="scientific">Phytomonospora endophytica</name>
    <dbReference type="NCBI Taxonomy" id="714109"/>
    <lineage>
        <taxon>Bacteria</taxon>
        <taxon>Bacillati</taxon>
        <taxon>Actinomycetota</taxon>
        <taxon>Actinomycetes</taxon>
        <taxon>Micromonosporales</taxon>
        <taxon>Micromonosporaceae</taxon>
        <taxon>Phytomonospora</taxon>
    </lineage>
</organism>
<accession>A0A841FS88</accession>
<evidence type="ECO:0000313" key="3">
    <source>
        <dbReference type="Proteomes" id="UP000548476"/>
    </source>
</evidence>
<keyword evidence="3" id="KW-1185">Reference proteome</keyword>
<keyword evidence="1" id="KW-0812">Transmembrane</keyword>
<name>A0A841FS88_9ACTN</name>
<comment type="caution">
    <text evidence="2">The sequence shown here is derived from an EMBL/GenBank/DDBJ whole genome shotgun (WGS) entry which is preliminary data.</text>
</comment>
<reference evidence="2 3" key="1">
    <citation type="submission" date="2020-08" db="EMBL/GenBank/DDBJ databases">
        <title>Genomic Encyclopedia of Type Strains, Phase IV (KMG-IV): sequencing the most valuable type-strain genomes for metagenomic binning, comparative biology and taxonomic classification.</title>
        <authorList>
            <person name="Goeker M."/>
        </authorList>
    </citation>
    <scope>NUCLEOTIDE SEQUENCE [LARGE SCALE GENOMIC DNA]</scope>
    <source>
        <strain evidence="2 3">YIM 65646</strain>
    </source>
</reference>
<dbReference type="EMBL" id="JACHGT010000020">
    <property type="protein sequence ID" value="MBB6039125.1"/>
    <property type="molecule type" value="Genomic_DNA"/>
</dbReference>
<evidence type="ECO:0000313" key="2">
    <source>
        <dbReference type="EMBL" id="MBB6039125.1"/>
    </source>
</evidence>
<sequence length="170" mass="18325">MRVANRLVALLLALALLVGGLLVTAEGVMVAAGRPPILIPLRSWYDTLTTVTFADRVVLAIAIGVAVLGLLVIFAQLRPWRPERLPVEGAEGWYVRRRSAELGLAGAVDRVPGVSRSHARLGKGWRLDMRATAAPEAKAEVEEAVRGELARMSAPSGPVRVRLTRPKRVA</sequence>
<protein>
    <recommendedName>
        <fullName evidence="4">Alkaline shock response membrane anchor protein AmaP</fullName>
    </recommendedName>
</protein>
<dbReference type="AlphaFoldDB" id="A0A841FS88"/>